<keyword evidence="1" id="KW-0812">Transmembrane</keyword>
<feature type="transmembrane region" description="Helical" evidence="1">
    <location>
        <begin position="70"/>
        <end position="92"/>
    </location>
</feature>
<dbReference type="EMBL" id="VUNC01000003">
    <property type="protein sequence ID" value="MST72536.1"/>
    <property type="molecule type" value="Genomic_DNA"/>
</dbReference>
<proteinExistence type="predicted"/>
<dbReference type="Proteomes" id="UP000469325">
    <property type="component" value="Unassembled WGS sequence"/>
</dbReference>
<sequence>MRSLVMPASLAITLALVLYTIGVFSERRAGRLGGRQLALFWCGLACDTTGTTLMTMIAHSGGTGAPAIHGITGALAIVLMLFHAVWATVVFVRHDDGVARTFHRLSTVVWLVWLVPYLIGLFMGMPMLHFGGVQATLASLVVVAVIALVLCARGGAKRK</sequence>
<feature type="transmembrane region" description="Helical" evidence="1">
    <location>
        <begin position="131"/>
        <end position="152"/>
    </location>
</feature>
<accession>A0A6N7XRC1</accession>
<gene>
    <name evidence="2" type="ORF">FYJ68_05365</name>
</gene>
<dbReference type="AlphaFoldDB" id="A0A6N7XRC1"/>
<organism evidence="2 3">
    <name type="scientific">Olsenella porci</name>
    <dbReference type="NCBI Taxonomy" id="2652279"/>
    <lineage>
        <taxon>Bacteria</taxon>
        <taxon>Bacillati</taxon>
        <taxon>Actinomycetota</taxon>
        <taxon>Coriobacteriia</taxon>
        <taxon>Coriobacteriales</taxon>
        <taxon>Atopobiaceae</taxon>
        <taxon>Olsenella</taxon>
    </lineage>
</organism>
<dbReference type="RefSeq" id="WP_154434735.1">
    <property type="nucleotide sequence ID" value="NZ_VUNC01000003.1"/>
</dbReference>
<dbReference type="InterPro" id="IPR023813">
    <property type="entry name" value="HsmA-like"/>
</dbReference>
<feature type="transmembrane region" description="Helical" evidence="1">
    <location>
        <begin position="37"/>
        <end position="58"/>
    </location>
</feature>
<reference evidence="2 3" key="1">
    <citation type="submission" date="2019-08" db="EMBL/GenBank/DDBJ databases">
        <title>In-depth cultivation of the pig gut microbiome towards novel bacterial diversity and tailored functional studies.</title>
        <authorList>
            <person name="Wylensek D."/>
            <person name="Hitch T.C.A."/>
            <person name="Clavel T."/>
        </authorList>
    </citation>
    <scope>NUCLEOTIDE SEQUENCE [LARGE SCALE GENOMIC DNA]</scope>
    <source>
        <strain evidence="2 3">CA-Schmier-601-WT-1</strain>
    </source>
</reference>
<dbReference type="NCBIfam" id="TIGR03987">
    <property type="entry name" value="HsmA family protein"/>
    <property type="match status" value="1"/>
</dbReference>
<keyword evidence="1" id="KW-0472">Membrane</keyword>
<evidence type="ECO:0000313" key="2">
    <source>
        <dbReference type="EMBL" id="MST72536.1"/>
    </source>
</evidence>
<evidence type="ECO:0000256" key="1">
    <source>
        <dbReference type="SAM" id="Phobius"/>
    </source>
</evidence>
<keyword evidence="1" id="KW-1133">Transmembrane helix</keyword>
<evidence type="ECO:0000313" key="3">
    <source>
        <dbReference type="Proteomes" id="UP000469325"/>
    </source>
</evidence>
<keyword evidence="3" id="KW-1185">Reference proteome</keyword>
<protein>
    <submittedName>
        <fullName evidence="2">TIGR03987 family protein</fullName>
    </submittedName>
</protein>
<name>A0A6N7XRC1_9ACTN</name>
<feature type="transmembrane region" description="Helical" evidence="1">
    <location>
        <begin position="6"/>
        <end position="25"/>
    </location>
</feature>
<comment type="caution">
    <text evidence="2">The sequence shown here is derived from an EMBL/GenBank/DDBJ whole genome shotgun (WGS) entry which is preliminary data.</text>
</comment>
<feature type="transmembrane region" description="Helical" evidence="1">
    <location>
        <begin position="104"/>
        <end position="125"/>
    </location>
</feature>